<evidence type="ECO:0000256" key="6">
    <source>
        <dbReference type="SAM" id="MobiDB-lite"/>
    </source>
</evidence>
<feature type="transmembrane region" description="Helical" evidence="7">
    <location>
        <begin position="300"/>
        <end position="322"/>
    </location>
</feature>
<evidence type="ECO:0000259" key="8">
    <source>
        <dbReference type="PROSITE" id="PS50850"/>
    </source>
</evidence>
<keyword evidence="3 7" id="KW-0812">Transmembrane</keyword>
<dbReference type="Proteomes" id="UP001571476">
    <property type="component" value="Unassembled WGS sequence"/>
</dbReference>
<keyword evidence="4 7" id="KW-1133">Transmembrane helix</keyword>
<feature type="compositionally biased region" description="Low complexity" evidence="6">
    <location>
        <begin position="411"/>
        <end position="422"/>
    </location>
</feature>
<dbReference type="InterPro" id="IPR011701">
    <property type="entry name" value="MFS"/>
</dbReference>
<comment type="subcellular location">
    <subcellularLocation>
        <location evidence="1">Cell membrane</location>
        <topology evidence="1">Multi-pass membrane protein</topology>
    </subcellularLocation>
</comment>
<feature type="transmembrane region" description="Helical" evidence="7">
    <location>
        <begin position="12"/>
        <end position="32"/>
    </location>
</feature>
<dbReference type="CDD" id="cd17324">
    <property type="entry name" value="MFS_NepI_like"/>
    <property type="match status" value="1"/>
</dbReference>
<reference evidence="9 10" key="1">
    <citation type="submission" date="2024-08" db="EMBL/GenBank/DDBJ databases">
        <title>Genome sequence of Streptomyces aureus CACIA-1.46HGO.</title>
        <authorList>
            <person name="Evangelista-Martinez Z."/>
        </authorList>
    </citation>
    <scope>NUCLEOTIDE SEQUENCE [LARGE SCALE GENOMIC DNA]</scope>
    <source>
        <strain evidence="9 10">CACIA-1.46HGO</strain>
    </source>
</reference>
<name>A0ABV4T306_9ACTN</name>
<evidence type="ECO:0000256" key="2">
    <source>
        <dbReference type="ARBA" id="ARBA00022475"/>
    </source>
</evidence>
<evidence type="ECO:0000256" key="4">
    <source>
        <dbReference type="ARBA" id="ARBA00022989"/>
    </source>
</evidence>
<accession>A0ABV4T306</accession>
<evidence type="ECO:0000256" key="5">
    <source>
        <dbReference type="ARBA" id="ARBA00023136"/>
    </source>
</evidence>
<protein>
    <submittedName>
        <fullName evidence="9">MFS transporter</fullName>
    </submittedName>
</protein>
<feature type="transmembrane region" description="Helical" evidence="7">
    <location>
        <begin position="248"/>
        <end position="268"/>
    </location>
</feature>
<feature type="transmembrane region" description="Helical" evidence="7">
    <location>
        <begin position="275"/>
        <end position="294"/>
    </location>
</feature>
<dbReference type="Pfam" id="PF07690">
    <property type="entry name" value="MFS_1"/>
    <property type="match status" value="1"/>
</dbReference>
<feature type="region of interest" description="Disordered" evidence="6">
    <location>
        <begin position="395"/>
        <end position="429"/>
    </location>
</feature>
<evidence type="ECO:0000313" key="9">
    <source>
        <dbReference type="EMBL" id="MFA3843871.1"/>
    </source>
</evidence>
<feature type="domain" description="Major facilitator superfamily (MFS) profile" evidence="8">
    <location>
        <begin position="14"/>
        <end position="394"/>
    </location>
</feature>
<comment type="caution">
    <text evidence="9">The sequence shown here is derived from an EMBL/GenBank/DDBJ whole genome shotgun (WGS) entry which is preliminary data.</text>
</comment>
<keyword evidence="2" id="KW-1003">Cell membrane</keyword>
<organism evidence="9 10">
    <name type="scientific">Streptomyces aureus</name>
    <dbReference type="NCBI Taxonomy" id="193461"/>
    <lineage>
        <taxon>Bacteria</taxon>
        <taxon>Bacillati</taxon>
        <taxon>Actinomycetota</taxon>
        <taxon>Actinomycetes</taxon>
        <taxon>Kitasatosporales</taxon>
        <taxon>Streptomycetaceae</taxon>
        <taxon>Streptomyces</taxon>
    </lineage>
</organism>
<feature type="transmembrane region" description="Helical" evidence="7">
    <location>
        <begin position="52"/>
        <end position="73"/>
    </location>
</feature>
<evidence type="ECO:0000256" key="3">
    <source>
        <dbReference type="ARBA" id="ARBA00022692"/>
    </source>
</evidence>
<evidence type="ECO:0000256" key="7">
    <source>
        <dbReference type="SAM" id="Phobius"/>
    </source>
</evidence>
<dbReference type="PANTHER" id="PTHR43124:SF3">
    <property type="entry name" value="CHLORAMPHENICOL EFFLUX PUMP RV0191"/>
    <property type="match status" value="1"/>
</dbReference>
<dbReference type="SUPFAM" id="SSF103473">
    <property type="entry name" value="MFS general substrate transporter"/>
    <property type="match status" value="1"/>
</dbReference>
<dbReference type="RefSeq" id="WP_372567649.1">
    <property type="nucleotide sequence ID" value="NZ_JBGOSP010000085.1"/>
</dbReference>
<dbReference type="PANTHER" id="PTHR43124">
    <property type="entry name" value="PURINE EFFLUX PUMP PBUE"/>
    <property type="match status" value="1"/>
</dbReference>
<feature type="transmembrane region" description="Helical" evidence="7">
    <location>
        <begin position="80"/>
        <end position="99"/>
    </location>
</feature>
<proteinExistence type="predicted"/>
<feature type="transmembrane region" description="Helical" evidence="7">
    <location>
        <begin position="370"/>
        <end position="389"/>
    </location>
</feature>
<feature type="transmembrane region" description="Helical" evidence="7">
    <location>
        <begin position="105"/>
        <end position="126"/>
    </location>
</feature>
<keyword evidence="10" id="KW-1185">Reference proteome</keyword>
<feature type="transmembrane region" description="Helical" evidence="7">
    <location>
        <begin position="138"/>
        <end position="158"/>
    </location>
</feature>
<feature type="transmembrane region" description="Helical" evidence="7">
    <location>
        <begin position="211"/>
        <end position="233"/>
    </location>
</feature>
<evidence type="ECO:0000313" key="10">
    <source>
        <dbReference type="Proteomes" id="UP001571476"/>
    </source>
</evidence>
<dbReference type="InterPro" id="IPR001958">
    <property type="entry name" value="Tet-R_TetA/multi-R_MdtG-like"/>
</dbReference>
<dbReference type="InterPro" id="IPR050189">
    <property type="entry name" value="MFS_Efflux_Transporters"/>
</dbReference>
<keyword evidence="5 7" id="KW-0472">Membrane</keyword>
<dbReference type="Gene3D" id="1.20.1250.20">
    <property type="entry name" value="MFS general substrate transporter like domains"/>
    <property type="match status" value="1"/>
</dbReference>
<dbReference type="EMBL" id="JBGOSP010000085">
    <property type="protein sequence ID" value="MFA3843871.1"/>
    <property type="molecule type" value="Genomic_DNA"/>
</dbReference>
<dbReference type="InterPro" id="IPR036259">
    <property type="entry name" value="MFS_trans_sf"/>
</dbReference>
<feature type="transmembrane region" description="Helical" evidence="7">
    <location>
        <begin position="170"/>
        <end position="190"/>
    </location>
</feature>
<dbReference type="InterPro" id="IPR020846">
    <property type="entry name" value="MFS_dom"/>
</dbReference>
<sequence length="429" mass="43198">MSSLREKPAKLPFVVPLLALGTFLMSTTEFIIAGVLPEMTGDLGVSVSQTGLLITAFAIGMIVGAPVISLATLRLPKRLTLVLALTAFVAGHVVAAVSSDFTVVLAARVLTAIATGAFLSVAAIVATTAAGPAAASRAMGVMMSGMGLAIVAGVPLGSYVGQSIGWRGTFWALAVLAAVAAVVIGKLVPAETEHRDAAPSVRSQFGVVRHGRMWLVLAATALVSGGFLAAYSYVSTLLTERTGISEGAVPLILVGFGIGALVGTTIVGRLGDRKPLTALFGIAAGSALVLLLLIPLSTSAVPTIILVVLLGLTGMGITSIATPLAVRFGHTAPGLAAALTVSGFNVGIAIGSWIAGSALESSLGATGPEVVGLIMAALALIPLVVLAAMRATRTDRTPRETLPAPEETTSQDAEAAAQEQADLSPMTTV</sequence>
<evidence type="ECO:0000256" key="1">
    <source>
        <dbReference type="ARBA" id="ARBA00004651"/>
    </source>
</evidence>
<dbReference type="PRINTS" id="PR01035">
    <property type="entry name" value="TCRTETA"/>
</dbReference>
<gene>
    <name evidence="9" type="ORF">ACEG43_48750</name>
</gene>
<dbReference type="PROSITE" id="PS50850">
    <property type="entry name" value="MFS"/>
    <property type="match status" value="1"/>
</dbReference>
<feature type="transmembrane region" description="Helical" evidence="7">
    <location>
        <begin position="334"/>
        <end position="355"/>
    </location>
</feature>